<sequence>MTPSCRKPSGASGKRMRPKSPRSSGLWTGGRPTRNMGSISRAQLTCDGRHRERPFVGVQRAIVVGLRYRPTRVTVHGQEWIRLRSRATPQACRRETR</sequence>
<name>A0A8J2BJ27_9BACT</name>
<dbReference type="AlphaFoldDB" id="A0A8J2BJ27"/>
<dbReference type="EMBL" id="CAJNOB010000001">
    <property type="protein sequence ID" value="CAF0688935.1"/>
    <property type="molecule type" value="Genomic_DNA"/>
</dbReference>
<proteinExistence type="predicted"/>
<evidence type="ECO:0000313" key="2">
    <source>
        <dbReference type="EMBL" id="CAF0688935.1"/>
    </source>
</evidence>
<evidence type="ECO:0000313" key="3">
    <source>
        <dbReference type="Proteomes" id="UP000663859"/>
    </source>
</evidence>
<evidence type="ECO:0000256" key="1">
    <source>
        <dbReference type="SAM" id="MobiDB-lite"/>
    </source>
</evidence>
<dbReference type="Proteomes" id="UP000663859">
    <property type="component" value="Unassembled WGS sequence"/>
</dbReference>
<keyword evidence="3" id="KW-1185">Reference proteome</keyword>
<feature type="region of interest" description="Disordered" evidence="1">
    <location>
        <begin position="1"/>
        <end position="39"/>
    </location>
</feature>
<organism evidence="2 3">
    <name type="scientific">Candidatus Methylacidithermus pantelleriae</name>
    <dbReference type="NCBI Taxonomy" id="2744239"/>
    <lineage>
        <taxon>Bacteria</taxon>
        <taxon>Pseudomonadati</taxon>
        <taxon>Verrucomicrobiota</taxon>
        <taxon>Methylacidiphilae</taxon>
        <taxon>Methylacidiphilales</taxon>
        <taxon>Methylacidiphilaceae</taxon>
        <taxon>Candidatus Methylacidithermus</taxon>
    </lineage>
</organism>
<accession>A0A8J2BJ27</accession>
<comment type="caution">
    <text evidence="2">The sequence shown here is derived from an EMBL/GenBank/DDBJ whole genome shotgun (WGS) entry which is preliminary data.</text>
</comment>
<reference evidence="2" key="1">
    <citation type="submission" date="2021-02" db="EMBL/GenBank/DDBJ databases">
        <authorList>
            <person name="Cremers G."/>
            <person name="Picone N."/>
        </authorList>
    </citation>
    <scope>NUCLEOTIDE SEQUENCE</scope>
    <source>
        <strain evidence="2">PQ17</strain>
    </source>
</reference>
<gene>
    <name evidence="2" type="ORF">MPNT_10056</name>
</gene>
<protein>
    <submittedName>
        <fullName evidence="2">Uncharacterized protein</fullName>
    </submittedName>
</protein>